<dbReference type="PROSITE" id="PS51471">
    <property type="entry name" value="FE2OG_OXY"/>
    <property type="match status" value="1"/>
</dbReference>
<dbReference type="RefSeq" id="WP_163462963.1">
    <property type="nucleotide sequence ID" value="NZ_JAAAMG010000006.1"/>
</dbReference>
<evidence type="ECO:0000256" key="5">
    <source>
        <dbReference type="PIRSR" id="PIRSR604574-1"/>
    </source>
</evidence>
<dbReference type="SUPFAM" id="SSF51197">
    <property type="entry name" value="Clavaminate synthase-like"/>
    <property type="match status" value="1"/>
</dbReference>
<protein>
    <submittedName>
        <fullName evidence="8">Alpha-ketoglutarate-dependent dioxygenase AlkB</fullName>
    </submittedName>
</protein>
<evidence type="ECO:0000313" key="8">
    <source>
        <dbReference type="EMBL" id="NDW04716.1"/>
    </source>
</evidence>
<organism evidence="8 9">
    <name type="scientific">Jiella pacifica</name>
    <dbReference type="NCBI Taxonomy" id="2696469"/>
    <lineage>
        <taxon>Bacteria</taxon>
        <taxon>Pseudomonadati</taxon>
        <taxon>Pseudomonadota</taxon>
        <taxon>Alphaproteobacteria</taxon>
        <taxon>Hyphomicrobiales</taxon>
        <taxon>Aurantimonadaceae</taxon>
        <taxon>Jiella</taxon>
    </lineage>
</organism>
<evidence type="ECO:0000256" key="1">
    <source>
        <dbReference type="ARBA" id="ARBA00022723"/>
    </source>
</evidence>
<dbReference type="InterPro" id="IPR004574">
    <property type="entry name" value="Alkb"/>
</dbReference>
<feature type="binding site" evidence="6">
    <location>
        <position position="118"/>
    </location>
    <ligand>
        <name>Fe cation</name>
        <dbReference type="ChEBI" id="CHEBI:24875"/>
        <note>catalytic</note>
    </ligand>
</feature>
<evidence type="ECO:0000256" key="2">
    <source>
        <dbReference type="ARBA" id="ARBA00022964"/>
    </source>
</evidence>
<comment type="caution">
    <text evidence="8">The sequence shown here is derived from an EMBL/GenBank/DDBJ whole genome shotgun (WGS) entry which is preliminary data.</text>
</comment>
<name>A0A6N9T3T7_9HYPH</name>
<dbReference type="InterPro" id="IPR037151">
    <property type="entry name" value="AlkB-like_sf"/>
</dbReference>
<feature type="binding site" evidence="5">
    <location>
        <position position="60"/>
    </location>
    <ligand>
        <name>substrate</name>
    </ligand>
</feature>
<feature type="binding site" evidence="5">
    <location>
        <begin position="192"/>
        <end position="198"/>
    </location>
    <ligand>
        <name>2-oxoglutarate</name>
        <dbReference type="ChEBI" id="CHEBI:16810"/>
    </ligand>
</feature>
<comment type="cofactor">
    <cofactor evidence="6">
        <name>Fe(2+)</name>
        <dbReference type="ChEBI" id="CHEBI:29033"/>
    </cofactor>
    <text evidence="6">Binds 1 Fe(2+) ion per subunit.</text>
</comment>
<sequence>MNALPEGARHLPGHFDRAAQEALVEAVRAVVAAAPLYTPVMPRWGRPFSVRMTNCGRLGWVSDKSGYRYQPQHPVTGEPWPAIPKALLALWEEVADYPHPPEACLVNFYDDAAKMGLHQDKDEADLSAPVVSVSLGDDCRFRVGGTERGGPTASIRLASGDVFVLGGAARLCHHGVDRIYPRSSALLKNGGRINLTLRRVTKPA</sequence>
<keyword evidence="1 6" id="KW-0479">Metal-binding</keyword>
<keyword evidence="4 6" id="KW-0408">Iron</keyword>
<dbReference type="GO" id="GO:0008198">
    <property type="term" value="F:ferrous iron binding"/>
    <property type="evidence" value="ECO:0007669"/>
    <property type="project" value="TreeGrafter"/>
</dbReference>
<feature type="binding site" evidence="5">
    <location>
        <begin position="67"/>
        <end position="69"/>
    </location>
    <ligand>
        <name>substrate</name>
    </ligand>
</feature>
<keyword evidence="9" id="KW-1185">Reference proteome</keyword>
<dbReference type="GO" id="GO:0035515">
    <property type="term" value="F:oxidative RNA demethylase activity"/>
    <property type="evidence" value="ECO:0007669"/>
    <property type="project" value="TreeGrafter"/>
</dbReference>
<gene>
    <name evidence="8" type="ORF">GTK09_09770</name>
</gene>
<proteinExistence type="predicted"/>
<feature type="binding site" evidence="6">
    <location>
        <position position="174"/>
    </location>
    <ligand>
        <name>Fe cation</name>
        <dbReference type="ChEBI" id="CHEBI:24875"/>
        <note>catalytic</note>
    </ligand>
</feature>
<feature type="domain" description="Fe2OG dioxygenase" evidence="7">
    <location>
        <begin position="100"/>
        <end position="201"/>
    </location>
</feature>
<feature type="binding site" evidence="6">
    <location>
        <position position="120"/>
    </location>
    <ligand>
        <name>Fe cation</name>
        <dbReference type="ChEBI" id="CHEBI:24875"/>
        <note>catalytic</note>
    </ligand>
</feature>
<keyword evidence="2 8" id="KW-0223">Dioxygenase</keyword>
<evidence type="ECO:0000259" key="7">
    <source>
        <dbReference type="PROSITE" id="PS51471"/>
    </source>
</evidence>
<evidence type="ECO:0000256" key="3">
    <source>
        <dbReference type="ARBA" id="ARBA00023002"/>
    </source>
</evidence>
<accession>A0A6N9T3T7</accession>
<dbReference type="Proteomes" id="UP000469011">
    <property type="component" value="Unassembled WGS sequence"/>
</dbReference>
<dbReference type="Pfam" id="PF13532">
    <property type="entry name" value="2OG-FeII_Oxy_2"/>
    <property type="match status" value="1"/>
</dbReference>
<evidence type="ECO:0000256" key="6">
    <source>
        <dbReference type="PIRSR" id="PIRSR604574-2"/>
    </source>
</evidence>
<dbReference type="InterPro" id="IPR027450">
    <property type="entry name" value="AlkB-like"/>
</dbReference>
<dbReference type="InterPro" id="IPR005123">
    <property type="entry name" value="Oxoglu/Fe-dep_dioxygenase_dom"/>
</dbReference>
<reference evidence="8 9" key="1">
    <citation type="submission" date="2020-01" db="EMBL/GenBank/DDBJ databases">
        <title>Jiella pacifica sp. nov.</title>
        <authorList>
            <person name="Xue Z."/>
            <person name="Zhu S."/>
            <person name="Chen J."/>
            <person name="Yang J."/>
        </authorList>
    </citation>
    <scope>NUCLEOTIDE SEQUENCE [LARGE SCALE GENOMIC DNA]</scope>
    <source>
        <strain evidence="8 9">40Bstr34</strain>
    </source>
</reference>
<dbReference type="AlphaFoldDB" id="A0A6N9T3T7"/>
<dbReference type="GO" id="GO:0005737">
    <property type="term" value="C:cytoplasm"/>
    <property type="evidence" value="ECO:0007669"/>
    <property type="project" value="TreeGrafter"/>
</dbReference>
<dbReference type="GO" id="GO:0035513">
    <property type="term" value="P:oxidative RNA demethylation"/>
    <property type="evidence" value="ECO:0007669"/>
    <property type="project" value="TreeGrafter"/>
</dbReference>
<dbReference type="GO" id="GO:0035516">
    <property type="term" value="F:broad specificity oxidative DNA demethylase activity"/>
    <property type="evidence" value="ECO:0007669"/>
    <property type="project" value="TreeGrafter"/>
</dbReference>
<feature type="binding site" evidence="5">
    <location>
        <position position="122"/>
    </location>
    <ligand>
        <name>substrate</name>
    </ligand>
</feature>
<keyword evidence="3" id="KW-0560">Oxidoreductase</keyword>
<feature type="binding site" evidence="5">
    <location>
        <position position="148"/>
    </location>
    <ligand>
        <name>substrate</name>
    </ligand>
</feature>
<dbReference type="PANTHER" id="PTHR16557:SF2">
    <property type="entry name" value="NUCLEIC ACID DIOXYGENASE ALKBH1"/>
    <property type="match status" value="1"/>
</dbReference>
<dbReference type="PANTHER" id="PTHR16557">
    <property type="entry name" value="ALKYLATED DNA REPAIR PROTEIN ALKB-RELATED"/>
    <property type="match status" value="1"/>
</dbReference>
<feature type="binding site" evidence="5">
    <location>
        <begin position="107"/>
        <end position="109"/>
    </location>
    <ligand>
        <name>2-oxoglutarate</name>
        <dbReference type="ChEBI" id="CHEBI:16810"/>
    </ligand>
</feature>
<evidence type="ECO:0000256" key="4">
    <source>
        <dbReference type="ARBA" id="ARBA00023004"/>
    </source>
</evidence>
<evidence type="ECO:0000313" key="9">
    <source>
        <dbReference type="Proteomes" id="UP000469011"/>
    </source>
</evidence>
<dbReference type="Gene3D" id="2.60.120.590">
    <property type="entry name" value="Alpha-ketoglutarate-dependent dioxygenase AlkB-like"/>
    <property type="match status" value="1"/>
</dbReference>
<dbReference type="EMBL" id="JAAAMG010000006">
    <property type="protein sequence ID" value="NDW04716.1"/>
    <property type="molecule type" value="Genomic_DNA"/>
</dbReference>